<evidence type="ECO:0000313" key="2">
    <source>
        <dbReference type="Proteomes" id="UP001487305"/>
    </source>
</evidence>
<keyword evidence="1" id="KW-0378">Hydrolase</keyword>
<dbReference type="RefSeq" id="WP_102375706.1">
    <property type="nucleotide sequence ID" value="NZ_JBBNOP010000018.1"/>
</dbReference>
<dbReference type="NCBIfam" id="TIGR00072">
    <property type="entry name" value="hydrog_prot"/>
    <property type="match status" value="1"/>
</dbReference>
<proteinExistence type="predicted"/>
<dbReference type="NCBIfam" id="TIGR00142">
    <property type="entry name" value="hycI"/>
    <property type="match status" value="1"/>
</dbReference>
<accession>A0ABV1JGJ3</accession>
<dbReference type="InterPro" id="IPR000671">
    <property type="entry name" value="Peptidase_A31"/>
</dbReference>
<dbReference type="GO" id="GO:0016787">
    <property type="term" value="F:hydrolase activity"/>
    <property type="evidence" value="ECO:0007669"/>
    <property type="project" value="UniProtKB-KW"/>
</dbReference>
<name>A0ABV1JGJ3_9ACTN</name>
<sequence>MTDKVLLTVGSVLRGDDAAGPMLAKLMSEHPEAGWAVVDGGQTPEDELQAIRRIAPKTVVVVDAAHMGLDTGAIRRLKAEDVARSFLITTHALPLTFLLGQLGELAEVVIFLGIQPADTTFFNPLTPAVKESVEELCGRLVSGADLMEYPAFEKTKQ</sequence>
<dbReference type="InterPro" id="IPR023430">
    <property type="entry name" value="Pept_HybD-like_dom_sf"/>
</dbReference>
<dbReference type="Pfam" id="PF01750">
    <property type="entry name" value="HycI"/>
    <property type="match status" value="1"/>
</dbReference>
<protein>
    <submittedName>
        <fullName evidence="1">Hydrogenase maturation peptidase HycI</fullName>
        <ecNumber evidence="1">3.4.23.51</ecNumber>
    </submittedName>
</protein>
<dbReference type="EC" id="3.4.23.51" evidence="1"/>
<gene>
    <name evidence="1" type="primary">hycI</name>
    <name evidence="1" type="ORF">AAA083_14580</name>
</gene>
<evidence type="ECO:0000313" key="1">
    <source>
        <dbReference type="EMBL" id="MEQ3364204.1"/>
    </source>
</evidence>
<organism evidence="1 2">
    <name type="scientific">Raoultibacter massiliensis</name>
    <dbReference type="NCBI Taxonomy" id="1852371"/>
    <lineage>
        <taxon>Bacteria</taxon>
        <taxon>Bacillati</taxon>
        <taxon>Actinomycetota</taxon>
        <taxon>Coriobacteriia</taxon>
        <taxon>Eggerthellales</taxon>
        <taxon>Eggerthellaceae</taxon>
        <taxon>Raoultibacter</taxon>
    </lineage>
</organism>
<dbReference type="PANTHER" id="PTHR30302">
    <property type="entry name" value="HYDROGENASE 1 MATURATION PROTEASE"/>
    <property type="match status" value="1"/>
</dbReference>
<dbReference type="PANTHER" id="PTHR30302:SF4">
    <property type="entry name" value="HYDROGENASE 3 MATURATION PROTEASE"/>
    <property type="match status" value="1"/>
</dbReference>
<dbReference type="Gene3D" id="3.40.50.1450">
    <property type="entry name" value="HybD-like"/>
    <property type="match status" value="1"/>
</dbReference>
<dbReference type="InterPro" id="IPR004420">
    <property type="entry name" value="Pept_A31_hyd_mat_HycI"/>
</dbReference>
<dbReference type="CDD" id="cd06067">
    <property type="entry name" value="H2MP_MemB-H2evol"/>
    <property type="match status" value="1"/>
</dbReference>
<dbReference type="PRINTS" id="PR00446">
    <property type="entry name" value="HYDRGNUPTAKE"/>
</dbReference>
<dbReference type="EMBL" id="JBBNOP010000018">
    <property type="protein sequence ID" value="MEQ3364204.1"/>
    <property type="molecule type" value="Genomic_DNA"/>
</dbReference>
<comment type="caution">
    <text evidence="1">The sequence shown here is derived from an EMBL/GenBank/DDBJ whole genome shotgun (WGS) entry which is preliminary data.</text>
</comment>
<keyword evidence="2" id="KW-1185">Reference proteome</keyword>
<reference evidence="1 2" key="1">
    <citation type="submission" date="2024-04" db="EMBL/GenBank/DDBJ databases">
        <title>Human intestinal bacterial collection.</title>
        <authorList>
            <person name="Pauvert C."/>
            <person name="Hitch T.C.A."/>
            <person name="Clavel T."/>
        </authorList>
    </citation>
    <scope>NUCLEOTIDE SEQUENCE [LARGE SCALE GENOMIC DNA]</scope>
    <source>
        <strain evidence="1 2">CLA-KB-H42</strain>
    </source>
</reference>
<dbReference type="SUPFAM" id="SSF53163">
    <property type="entry name" value="HybD-like"/>
    <property type="match status" value="1"/>
</dbReference>
<dbReference type="Proteomes" id="UP001487305">
    <property type="component" value="Unassembled WGS sequence"/>
</dbReference>